<feature type="domain" description="Gfo/Idh/MocA-like oxidoreductase N-terminal" evidence="1">
    <location>
        <begin position="7"/>
        <end position="128"/>
    </location>
</feature>
<dbReference type="Gene3D" id="3.30.360.10">
    <property type="entry name" value="Dihydrodipicolinate Reductase, domain 2"/>
    <property type="match status" value="1"/>
</dbReference>
<dbReference type="EMBL" id="UINC01001360">
    <property type="protein sequence ID" value="SUZ78631.1"/>
    <property type="molecule type" value="Genomic_DNA"/>
</dbReference>
<dbReference type="InterPro" id="IPR000683">
    <property type="entry name" value="Gfo/Idh/MocA-like_OxRdtase_N"/>
</dbReference>
<name>A0A381QH09_9ZZZZ</name>
<dbReference type="PANTHER" id="PTHR43708">
    <property type="entry name" value="CONSERVED EXPRESSED OXIDOREDUCTASE (EUROFUNG)"/>
    <property type="match status" value="1"/>
</dbReference>
<dbReference type="Pfam" id="PF22725">
    <property type="entry name" value="GFO_IDH_MocA_C3"/>
    <property type="match status" value="1"/>
</dbReference>
<dbReference type="SUPFAM" id="SSF55347">
    <property type="entry name" value="Glyceraldehyde-3-phosphate dehydrogenase-like, C-terminal domain"/>
    <property type="match status" value="1"/>
</dbReference>
<dbReference type="Pfam" id="PF01408">
    <property type="entry name" value="GFO_IDH_MocA"/>
    <property type="match status" value="1"/>
</dbReference>
<evidence type="ECO:0000313" key="3">
    <source>
        <dbReference type="EMBL" id="SUZ78631.1"/>
    </source>
</evidence>
<sequence>MVGGGPGAFIGKVHRMAAALDGGYELVAGAFSSDPAKSQVAGLELGLDLSRAYDSYEEMAESENALTEGDRIELVSIVTPNHLHHAVARIFLQKGVHVICDKPLTTTVEDAEDLCDLAEKHSCLFALTHSYTGYPIVKEARERVRGGELGEIRKVVVEYSQGWLSTPLETEGHKQAEWRMDPDRVGISSALGDIGSHAHNLVRYVTGLEVQRLFADLGTVVDGRKLEDDATVLLELEGGVRGLLSVSQISTGERNNLRLRIYGSSGGLDWSQEDPNRLRLIESDGSERVLHRAAGATSERARAHTRLPGGHPEGLIEAFANIYRNVACSLSSDGTASPFADDFPTVQDGAHGVYFIHKALESYRLGGWVDASYSPPGV</sequence>
<accession>A0A381QH09</accession>
<gene>
    <name evidence="3" type="ORF">METZ01_LOCUS31485</name>
</gene>
<dbReference type="Gene3D" id="3.40.50.720">
    <property type="entry name" value="NAD(P)-binding Rossmann-like Domain"/>
    <property type="match status" value="1"/>
</dbReference>
<proteinExistence type="predicted"/>
<evidence type="ECO:0000259" key="2">
    <source>
        <dbReference type="Pfam" id="PF22725"/>
    </source>
</evidence>
<evidence type="ECO:0000259" key="1">
    <source>
        <dbReference type="Pfam" id="PF01408"/>
    </source>
</evidence>
<dbReference type="InterPro" id="IPR051317">
    <property type="entry name" value="Gfo/Idh/MocA_oxidoreduct"/>
</dbReference>
<dbReference type="SUPFAM" id="SSF51735">
    <property type="entry name" value="NAD(P)-binding Rossmann-fold domains"/>
    <property type="match status" value="1"/>
</dbReference>
<reference evidence="3" key="1">
    <citation type="submission" date="2018-05" db="EMBL/GenBank/DDBJ databases">
        <authorList>
            <person name="Lanie J.A."/>
            <person name="Ng W.-L."/>
            <person name="Kazmierczak K.M."/>
            <person name="Andrzejewski T.M."/>
            <person name="Davidsen T.M."/>
            <person name="Wayne K.J."/>
            <person name="Tettelin H."/>
            <person name="Glass J.I."/>
            <person name="Rusch D."/>
            <person name="Podicherti R."/>
            <person name="Tsui H.-C.T."/>
            <person name="Winkler M.E."/>
        </authorList>
    </citation>
    <scope>NUCLEOTIDE SEQUENCE</scope>
</reference>
<organism evidence="3">
    <name type="scientific">marine metagenome</name>
    <dbReference type="NCBI Taxonomy" id="408172"/>
    <lineage>
        <taxon>unclassified sequences</taxon>
        <taxon>metagenomes</taxon>
        <taxon>ecological metagenomes</taxon>
    </lineage>
</organism>
<dbReference type="InterPro" id="IPR055170">
    <property type="entry name" value="GFO_IDH_MocA-like_dom"/>
</dbReference>
<dbReference type="PANTHER" id="PTHR43708:SF3">
    <property type="entry name" value="OXIDOREDUCTASE"/>
    <property type="match status" value="1"/>
</dbReference>
<feature type="domain" description="GFO/IDH/MocA-like oxidoreductase" evidence="2">
    <location>
        <begin position="138"/>
        <end position="268"/>
    </location>
</feature>
<protein>
    <recommendedName>
        <fullName evidence="4">Gfo/Idh/MocA-like oxidoreductase N-terminal domain-containing protein</fullName>
    </recommendedName>
</protein>
<evidence type="ECO:0008006" key="4">
    <source>
        <dbReference type="Google" id="ProtNLM"/>
    </source>
</evidence>
<dbReference type="AlphaFoldDB" id="A0A381QH09"/>
<dbReference type="InterPro" id="IPR036291">
    <property type="entry name" value="NAD(P)-bd_dom_sf"/>
</dbReference>
<dbReference type="GO" id="GO:0000166">
    <property type="term" value="F:nucleotide binding"/>
    <property type="evidence" value="ECO:0007669"/>
    <property type="project" value="InterPro"/>
</dbReference>